<keyword evidence="3 7" id="KW-0547">Nucleotide-binding</keyword>
<accession>A0AA88KQ09</accession>
<evidence type="ECO:0000256" key="5">
    <source>
        <dbReference type="ARBA" id="ARBA00022840"/>
    </source>
</evidence>
<dbReference type="AlphaFoldDB" id="A0AA88KQ09"/>
<keyword evidence="2" id="KW-0808">Transferase</keyword>
<dbReference type="EMBL" id="PYSW02000006">
    <property type="protein sequence ID" value="KAG2391807.1"/>
    <property type="molecule type" value="Genomic_DNA"/>
</dbReference>
<dbReference type="SUPFAM" id="SSF54495">
    <property type="entry name" value="UBC-like"/>
    <property type="match status" value="1"/>
</dbReference>
<keyword evidence="4 7" id="KW-0833">Ubl conjugation pathway</keyword>
<dbReference type="Proteomes" id="UP000816034">
    <property type="component" value="Unassembled WGS sequence"/>
</dbReference>
<sequence>MSSQSGQSALRLAKELKELQKNPVEGFSAGLKDENNLYEWDILIIGPPETLYEGGMFRAIMTFPEDYPNSPPKLQFTTPIWHPNIYSDGKVCISILHPPGEDEWGYEKASERWLPIHSVESILISVISMLSNPNDESPANLDAAKQWREDKEGYKKKVRRLVNDSIENFY</sequence>
<dbReference type="InterPro" id="IPR000608">
    <property type="entry name" value="UBC"/>
</dbReference>
<dbReference type="InterPro" id="IPR023313">
    <property type="entry name" value="UBQ-conjugating_AS"/>
</dbReference>
<evidence type="ECO:0000256" key="7">
    <source>
        <dbReference type="RuleBase" id="RU362109"/>
    </source>
</evidence>
<dbReference type="EC" id="2.3.2.23" evidence="1"/>
<dbReference type="GO" id="GO:0005524">
    <property type="term" value="F:ATP binding"/>
    <property type="evidence" value="ECO:0007669"/>
    <property type="project" value="UniProtKB-UniRule"/>
</dbReference>
<dbReference type="SMART" id="SM00212">
    <property type="entry name" value="UBCc"/>
    <property type="match status" value="1"/>
</dbReference>
<dbReference type="FunFam" id="3.10.110.10:FF:000025">
    <property type="entry name" value="ubiquitin-conjugating enzyme E2 7"/>
    <property type="match status" value="1"/>
</dbReference>
<dbReference type="GeneID" id="68105745"/>
<gene>
    <name evidence="9" type="ORF">C9374_013292</name>
</gene>
<dbReference type="PROSITE" id="PS50127">
    <property type="entry name" value="UBC_2"/>
    <property type="match status" value="1"/>
</dbReference>
<dbReference type="PROSITE" id="PS00183">
    <property type="entry name" value="UBC_1"/>
    <property type="match status" value="1"/>
</dbReference>
<proteinExistence type="inferred from homology"/>
<comment type="similarity">
    <text evidence="7">Belongs to the ubiquitin-conjugating enzyme family.</text>
</comment>
<dbReference type="GO" id="GO:0061631">
    <property type="term" value="F:ubiquitin conjugating enzyme activity"/>
    <property type="evidence" value="ECO:0007669"/>
    <property type="project" value="UniProtKB-EC"/>
</dbReference>
<evidence type="ECO:0000313" key="10">
    <source>
        <dbReference type="Proteomes" id="UP000816034"/>
    </source>
</evidence>
<evidence type="ECO:0000256" key="1">
    <source>
        <dbReference type="ARBA" id="ARBA00012486"/>
    </source>
</evidence>
<reference evidence="9 10" key="1">
    <citation type="journal article" date="2018" name="BMC Genomics">
        <title>The genome of Naegleria lovaniensis, the basis for a comparative approach to unravel pathogenicity factors of the human pathogenic amoeba N. fowleri.</title>
        <authorList>
            <person name="Liechti N."/>
            <person name="Schurch N."/>
            <person name="Bruggmann R."/>
            <person name="Wittwer M."/>
        </authorList>
    </citation>
    <scope>NUCLEOTIDE SEQUENCE [LARGE SCALE GENOMIC DNA]</scope>
    <source>
        <strain evidence="9 10">ATCC 30569</strain>
    </source>
</reference>
<dbReference type="InterPro" id="IPR016135">
    <property type="entry name" value="UBQ-conjugating_enzyme/RWD"/>
</dbReference>
<evidence type="ECO:0000256" key="2">
    <source>
        <dbReference type="ARBA" id="ARBA00022679"/>
    </source>
</evidence>
<dbReference type="RefSeq" id="XP_044553701.1">
    <property type="nucleotide sequence ID" value="XM_044689152.1"/>
</dbReference>
<evidence type="ECO:0000259" key="8">
    <source>
        <dbReference type="PROSITE" id="PS50127"/>
    </source>
</evidence>
<dbReference type="Pfam" id="PF00179">
    <property type="entry name" value="UQ_con"/>
    <property type="match status" value="1"/>
</dbReference>
<feature type="domain" description="UBC core" evidence="8">
    <location>
        <begin position="7"/>
        <end position="167"/>
    </location>
</feature>
<dbReference type="CDD" id="cd23795">
    <property type="entry name" value="UBCc_UBE2G1"/>
    <property type="match status" value="1"/>
</dbReference>
<feature type="active site" description="Glycyl thioester intermediate" evidence="6">
    <location>
        <position position="92"/>
    </location>
</feature>
<evidence type="ECO:0000256" key="3">
    <source>
        <dbReference type="ARBA" id="ARBA00022741"/>
    </source>
</evidence>
<comment type="caution">
    <text evidence="9">The sequence shown here is derived from an EMBL/GenBank/DDBJ whole genome shotgun (WGS) entry which is preliminary data.</text>
</comment>
<evidence type="ECO:0000256" key="4">
    <source>
        <dbReference type="ARBA" id="ARBA00022786"/>
    </source>
</evidence>
<dbReference type="PANTHER" id="PTHR24067">
    <property type="entry name" value="UBIQUITIN-CONJUGATING ENZYME E2"/>
    <property type="match status" value="1"/>
</dbReference>
<name>A0AA88KQ09_NAELO</name>
<dbReference type="Gene3D" id="3.10.110.10">
    <property type="entry name" value="Ubiquitin Conjugating Enzyme"/>
    <property type="match status" value="1"/>
</dbReference>
<keyword evidence="5 7" id="KW-0067">ATP-binding</keyword>
<organism evidence="9 10">
    <name type="scientific">Naegleria lovaniensis</name>
    <name type="common">Amoeba</name>
    <dbReference type="NCBI Taxonomy" id="51637"/>
    <lineage>
        <taxon>Eukaryota</taxon>
        <taxon>Discoba</taxon>
        <taxon>Heterolobosea</taxon>
        <taxon>Tetramitia</taxon>
        <taxon>Eutetramitia</taxon>
        <taxon>Vahlkampfiidae</taxon>
        <taxon>Naegleria</taxon>
    </lineage>
</organism>
<dbReference type="InterPro" id="IPR050113">
    <property type="entry name" value="Ub_conjugating_enzyme"/>
</dbReference>
<evidence type="ECO:0000313" key="9">
    <source>
        <dbReference type="EMBL" id="KAG2391807.1"/>
    </source>
</evidence>
<keyword evidence="10" id="KW-1185">Reference proteome</keyword>
<protein>
    <recommendedName>
        <fullName evidence="1">E2 ubiquitin-conjugating enzyme</fullName>
        <ecNumber evidence="1">2.3.2.23</ecNumber>
    </recommendedName>
</protein>
<evidence type="ECO:0000256" key="6">
    <source>
        <dbReference type="PROSITE-ProRule" id="PRU10133"/>
    </source>
</evidence>